<protein>
    <recommendedName>
        <fullName evidence="2">DNA-3-methyladenine glycosylase II</fullName>
        <ecNumber evidence="2">3.2.2.21</ecNumber>
    </recommendedName>
</protein>
<dbReference type="CDD" id="cd00056">
    <property type="entry name" value="ENDO3c"/>
    <property type="match status" value="1"/>
</dbReference>
<dbReference type="GO" id="GO:0032131">
    <property type="term" value="F:alkylated DNA binding"/>
    <property type="evidence" value="ECO:0007669"/>
    <property type="project" value="TreeGrafter"/>
</dbReference>
<dbReference type="PANTHER" id="PTHR43003:SF6">
    <property type="entry name" value="DNA GLYCOSYLASE"/>
    <property type="match status" value="1"/>
</dbReference>
<dbReference type="InterPro" id="IPR003265">
    <property type="entry name" value="HhH-GPD_domain"/>
</dbReference>
<evidence type="ECO:0000256" key="5">
    <source>
        <dbReference type="SAM" id="MobiDB-lite"/>
    </source>
</evidence>
<evidence type="ECO:0000313" key="8">
    <source>
        <dbReference type="Proteomes" id="UP000199503"/>
    </source>
</evidence>
<evidence type="ECO:0000256" key="3">
    <source>
        <dbReference type="ARBA" id="ARBA00022763"/>
    </source>
</evidence>
<dbReference type="Gene3D" id="1.10.340.30">
    <property type="entry name" value="Hypothetical protein, domain 2"/>
    <property type="match status" value="1"/>
</dbReference>
<accession>A0A1H9IA48</accession>
<dbReference type="Proteomes" id="UP000199503">
    <property type="component" value="Unassembled WGS sequence"/>
</dbReference>
<feature type="region of interest" description="Disordered" evidence="5">
    <location>
        <begin position="1"/>
        <end position="33"/>
    </location>
</feature>
<dbReference type="OrthoDB" id="5501430at2"/>
<evidence type="ECO:0000259" key="6">
    <source>
        <dbReference type="SMART" id="SM00478"/>
    </source>
</evidence>
<dbReference type="SMART" id="SM00478">
    <property type="entry name" value="ENDO3c"/>
    <property type="match status" value="1"/>
</dbReference>
<dbReference type="GO" id="GO:0006285">
    <property type="term" value="P:base-excision repair, AP site formation"/>
    <property type="evidence" value="ECO:0007669"/>
    <property type="project" value="TreeGrafter"/>
</dbReference>
<dbReference type="InterPro" id="IPR051912">
    <property type="entry name" value="Alkylbase_DNA_Glycosylase/TA"/>
</dbReference>
<reference evidence="8" key="1">
    <citation type="submission" date="2016-10" db="EMBL/GenBank/DDBJ databases">
        <authorList>
            <person name="Varghese N."/>
            <person name="Submissions S."/>
        </authorList>
    </citation>
    <scope>NUCLEOTIDE SEQUENCE [LARGE SCALE GENOMIC DNA]</scope>
    <source>
        <strain evidence="8">DSM 44437</strain>
    </source>
</reference>
<evidence type="ECO:0000256" key="1">
    <source>
        <dbReference type="ARBA" id="ARBA00000086"/>
    </source>
</evidence>
<name>A0A1H9IA48_9PSEU</name>
<dbReference type="SUPFAM" id="SSF48150">
    <property type="entry name" value="DNA-glycosylase"/>
    <property type="match status" value="1"/>
</dbReference>
<keyword evidence="3" id="KW-0227">DNA damage</keyword>
<sequence length="347" mass="38084">MPSGVTQNVDGESAPSRAQRGTAPTPPYNQYEDAGAAPRCARLTTNSLGNVSSRATSRAWTPPFPLDLGAVLGRLRRGPGDPSFSTEDGVWFAANTPCGPGTVHITRTTGEVLAEAWGEGGPWLLDGLPALLGADDTVDEFVAHHPVIAEARRQRPGLRLGATNRVWDLLFASILEQKVTGVEAFRTWRELGRRFGESAPGPKPLKVPPTPQRLLGLQDWEWHQCGLDGARRRTLINAAQVAHRLEKAAEMRSRELLEKVPGIGVWTSAEVAQRAWGDPDAVSVGDYHVAKNVTWALTGTPGDDDAMMELLEPYQPQRHRAVMYLEAAGLRRPRRAPRFSPRDYRRF</sequence>
<dbReference type="PANTHER" id="PTHR43003">
    <property type="entry name" value="DNA-3-METHYLADENINE GLYCOSYLASE"/>
    <property type="match status" value="1"/>
</dbReference>
<dbReference type="GO" id="GO:0008725">
    <property type="term" value="F:DNA-3-methyladenine glycosylase activity"/>
    <property type="evidence" value="ECO:0007669"/>
    <property type="project" value="TreeGrafter"/>
</dbReference>
<dbReference type="GO" id="GO:0005737">
    <property type="term" value="C:cytoplasm"/>
    <property type="evidence" value="ECO:0007669"/>
    <property type="project" value="TreeGrafter"/>
</dbReference>
<dbReference type="EC" id="3.2.2.21" evidence="2"/>
<feature type="domain" description="HhH-GPD" evidence="6">
    <location>
        <begin position="175"/>
        <end position="333"/>
    </location>
</feature>
<comment type="catalytic activity">
    <reaction evidence="1">
        <text>Hydrolysis of alkylated DNA, releasing 3-methyladenine, 3-methylguanine, 7-methylguanine and 7-methyladenine.</text>
        <dbReference type="EC" id="3.2.2.21"/>
    </reaction>
</comment>
<evidence type="ECO:0000256" key="4">
    <source>
        <dbReference type="ARBA" id="ARBA00023204"/>
    </source>
</evidence>
<dbReference type="EMBL" id="FOFV01000004">
    <property type="protein sequence ID" value="SEQ71457.1"/>
    <property type="molecule type" value="Genomic_DNA"/>
</dbReference>
<dbReference type="GO" id="GO:0043916">
    <property type="term" value="F:DNA-7-methylguanine glycosylase activity"/>
    <property type="evidence" value="ECO:0007669"/>
    <property type="project" value="TreeGrafter"/>
</dbReference>
<proteinExistence type="predicted"/>
<gene>
    <name evidence="7" type="ORF">SAMN04488000_104100</name>
</gene>
<evidence type="ECO:0000313" key="7">
    <source>
        <dbReference type="EMBL" id="SEQ71457.1"/>
    </source>
</evidence>
<dbReference type="GO" id="GO:0006307">
    <property type="term" value="P:DNA alkylation repair"/>
    <property type="evidence" value="ECO:0007669"/>
    <property type="project" value="TreeGrafter"/>
</dbReference>
<dbReference type="GO" id="GO:0032993">
    <property type="term" value="C:protein-DNA complex"/>
    <property type="evidence" value="ECO:0007669"/>
    <property type="project" value="TreeGrafter"/>
</dbReference>
<dbReference type="STRING" id="65499.SAMN04488000_104100"/>
<keyword evidence="4" id="KW-0234">DNA repair</keyword>
<keyword evidence="8" id="KW-1185">Reference proteome</keyword>
<feature type="compositionally biased region" description="Polar residues" evidence="5">
    <location>
        <begin position="1"/>
        <end position="10"/>
    </location>
</feature>
<evidence type="ECO:0000256" key="2">
    <source>
        <dbReference type="ARBA" id="ARBA00012000"/>
    </source>
</evidence>
<dbReference type="InterPro" id="IPR011257">
    <property type="entry name" value="DNA_glycosylase"/>
</dbReference>
<organism evidence="7 8">
    <name type="scientific">Lentzea albida</name>
    <dbReference type="NCBI Taxonomy" id="65499"/>
    <lineage>
        <taxon>Bacteria</taxon>
        <taxon>Bacillati</taxon>
        <taxon>Actinomycetota</taxon>
        <taxon>Actinomycetes</taxon>
        <taxon>Pseudonocardiales</taxon>
        <taxon>Pseudonocardiaceae</taxon>
        <taxon>Lentzea</taxon>
    </lineage>
</organism>
<dbReference type="AlphaFoldDB" id="A0A1H9IA48"/>